<keyword evidence="1" id="KW-0472">Membrane</keyword>
<accession>C6WWJ0</accession>
<evidence type="ECO:0000313" key="2">
    <source>
        <dbReference type="EMBL" id="ACT48289.1"/>
    </source>
</evidence>
<dbReference type="HOGENOM" id="CLU_1729252_0_0_4"/>
<feature type="transmembrane region" description="Helical" evidence="1">
    <location>
        <begin position="26"/>
        <end position="45"/>
    </location>
</feature>
<feature type="transmembrane region" description="Helical" evidence="1">
    <location>
        <begin position="57"/>
        <end position="76"/>
    </location>
</feature>
<feature type="transmembrane region" description="Helical" evidence="1">
    <location>
        <begin position="114"/>
        <end position="142"/>
    </location>
</feature>
<keyword evidence="1" id="KW-0812">Transmembrane</keyword>
<sequence length="151" mass="17338">MSELNSSQFIIAEINKFFAVLAKIHAVTYILVIGSLTAALYTYIADPQIHKIWLKKIGYAGVFTLIAYYPITRCFYEKYELGRKYLPTTNSGWVVKDTYFLTKINSNITRSKKFLGYIYVVIKIAHASFIGFLLFLIALLWVKKALGFVAW</sequence>
<dbReference type="RefSeq" id="WP_015832324.1">
    <property type="nucleotide sequence ID" value="NC_012968.1"/>
</dbReference>
<dbReference type="STRING" id="583345.Mmol_1383"/>
<reference evidence="2 3" key="2">
    <citation type="journal article" date="2011" name="J. Bacteriol.">
        <title>Genomes of three methylotrophs from a single niche uncover genetic and metabolic divergence of Methylophilaceae.</title>
        <authorList>
            <person name="Lapidus A."/>
            <person name="Clum A."/>
            <person name="Labutti K."/>
            <person name="Kaluzhnaya M.G."/>
            <person name="Lim S."/>
            <person name="Beck D.A."/>
            <person name="Glavina Del Rio T."/>
            <person name="Nolan M."/>
            <person name="Mavromatis K."/>
            <person name="Huntemann M."/>
            <person name="Lucas S."/>
            <person name="Lidstrom M.E."/>
            <person name="Ivanova N."/>
            <person name="Chistoserdova L."/>
        </authorList>
    </citation>
    <scope>NUCLEOTIDE SEQUENCE [LARGE SCALE GENOMIC DNA]</scope>
    <source>
        <strain evidence="3">JLW8 / ATCC BAA-1282 / DSM 17540</strain>
    </source>
</reference>
<dbReference type="EMBL" id="CP001672">
    <property type="protein sequence ID" value="ACT48289.1"/>
    <property type="molecule type" value="Genomic_DNA"/>
</dbReference>
<keyword evidence="1" id="KW-1133">Transmembrane helix</keyword>
<dbReference type="AlphaFoldDB" id="C6WWJ0"/>
<organism evidence="2 3">
    <name type="scientific">Methylotenera mobilis (strain JLW8 / ATCC BAA-1282 / DSM 17540)</name>
    <dbReference type="NCBI Taxonomy" id="583345"/>
    <lineage>
        <taxon>Bacteria</taxon>
        <taxon>Pseudomonadati</taxon>
        <taxon>Pseudomonadota</taxon>
        <taxon>Betaproteobacteria</taxon>
        <taxon>Nitrosomonadales</taxon>
        <taxon>Methylophilaceae</taxon>
        <taxon>Methylotenera</taxon>
    </lineage>
</organism>
<proteinExistence type="predicted"/>
<reference evidence="3" key="1">
    <citation type="submission" date="2009-07" db="EMBL/GenBank/DDBJ databases">
        <title>Complete sequence of Methylotenera mobilis JLW8.</title>
        <authorList>
            <consortium name="US DOE Joint Genome Institute"/>
            <person name="Lucas S."/>
            <person name="Copeland A."/>
            <person name="Lapidus A."/>
            <person name="Glavina del Rio T."/>
            <person name="Tice H."/>
            <person name="Bruce D."/>
            <person name="Goodwin L."/>
            <person name="Pitluck S."/>
            <person name="LaButti K.M."/>
            <person name="Clum A."/>
            <person name="Larimer F."/>
            <person name="Land M."/>
            <person name="Hauser L."/>
            <person name="Kyrpides N."/>
            <person name="Mikhailova N."/>
            <person name="Kayluzhnaya M."/>
            <person name="Chistoserdova L."/>
        </authorList>
    </citation>
    <scope>NUCLEOTIDE SEQUENCE [LARGE SCALE GENOMIC DNA]</scope>
    <source>
        <strain evidence="3">JLW8 / ATCC BAA-1282 / DSM 17540</strain>
    </source>
</reference>
<name>C6WWJ0_METML</name>
<dbReference type="KEGG" id="mmb:Mmol_1383"/>
<keyword evidence="3" id="KW-1185">Reference proteome</keyword>
<evidence type="ECO:0000256" key="1">
    <source>
        <dbReference type="SAM" id="Phobius"/>
    </source>
</evidence>
<dbReference type="Proteomes" id="UP000002742">
    <property type="component" value="Chromosome"/>
</dbReference>
<protein>
    <submittedName>
        <fullName evidence="2">Uncharacterized protein</fullName>
    </submittedName>
</protein>
<gene>
    <name evidence="2" type="ordered locus">Mmol_1383</name>
</gene>
<evidence type="ECO:0000313" key="3">
    <source>
        <dbReference type="Proteomes" id="UP000002742"/>
    </source>
</evidence>